<dbReference type="InterPro" id="IPR016135">
    <property type="entry name" value="UBQ-conjugating_enzyme/RWD"/>
</dbReference>
<evidence type="ECO:0000256" key="2">
    <source>
        <dbReference type="ARBA" id="ARBA00022786"/>
    </source>
</evidence>
<evidence type="ECO:0000256" key="3">
    <source>
        <dbReference type="SAM" id="MobiDB-lite"/>
    </source>
</evidence>
<dbReference type="Proteomes" id="UP000602905">
    <property type="component" value="Unassembled WGS sequence"/>
</dbReference>
<keyword evidence="4" id="KW-1133">Transmembrane helix</keyword>
<dbReference type="Gene3D" id="2.30.180.10">
    <property type="entry name" value="FAS1 domain"/>
    <property type="match status" value="5"/>
</dbReference>
<reference evidence="7" key="1">
    <citation type="submission" date="2020-09" db="EMBL/GenBank/DDBJ databases">
        <title>Comparative genome analyses of four rice-infecting Rhizoctonia solani isolates reveal extensive enrichment of homogalacturonan modification genes.</title>
        <authorList>
            <person name="Lee D.-Y."/>
            <person name="Jeon J."/>
            <person name="Kim K.-T."/>
            <person name="Cheong K."/>
            <person name="Song H."/>
            <person name="Choi G."/>
            <person name="Ko J."/>
            <person name="Opiyo S.O."/>
            <person name="Zuo S."/>
            <person name="Madhav S."/>
            <person name="Lee Y.-H."/>
            <person name="Wang G.-L."/>
        </authorList>
    </citation>
    <scope>NUCLEOTIDE SEQUENCE</scope>
    <source>
        <strain evidence="7">AG1-IA WGL</strain>
    </source>
</reference>
<feature type="transmembrane region" description="Helical" evidence="4">
    <location>
        <begin position="1984"/>
        <end position="2009"/>
    </location>
</feature>
<feature type="domain" description="FAS1" evidence="6">
    <location>
        <begin position="1234"/>
        <end position="1382"/>
    </location>
</feature>
<keyword evidence="4" id="KW-0472">Membrane</keyword>
<dbReference type="SUPFAM" id="SSF54495">
    <property type="entry name" value="UBC-like"/>
    <property type="match status" value="1"/>
</dbReference>
<comment type="caution">
    <text evidence="7">The sequence shown here is derived from an EMBL/GenBank/DDBJ whole genome shotgun (WGS) entry which is preliminary data.</text>
</comment>
<feature type="domain" description="FAS1" evidence="6">
    <location>
        <begin position="1045"/>
        <end position="1231"/>
    </location>
</feature>
<feature type="compositionally biased region" description="Acidic residues" evidence="3">
    <location>
        <begin position="629"/>
        <end position="658"/>
    </location>
</feature>
<dbReference type="Gene3D" id="3.10.110.10">
    <property type="entry name" value="Ubiquitin Conjugating Enzyme"/>
    <property type="match status" value="1"/>
</dbReference>
<evidence type="ECO:0000259" key="5">
    <source>
        <dbReference type="PROSITE" id="PS50127"/>
    </source>
</evidence>
<evidence type="ECO:0000259" key="6">
    <source>
        <dbReference type="PROSITE" id="PS50213"/>
    </source>
</evidence>
<feature type="compositionally biased region" description="Low complexity" evidence="3">
    <location>
        <begin position="677"/>
        <end position="694"/>
    </location>
</feature>
<accession>A0A8H7LZW1</accession>
<protein>
    <submittedName>
        <fullName evidence="7">Ubiquitin-conjugating enzyme E2</fullName>
    </submittedName>
</protein>
<feature type="non-terminal residue" evidence="7">
    <location>
        <position position="2027"/>
    </location>
</feature>
<proteinExistence type="predicted"/>
<keyword evidence="2" id="KW-0833">Ubl conjugation pathway</keyword>
<dbReference type="Pfam" id="PF23043">
    <property type="entry name" value="SH3-B_UBE2O"/>
    <property type="match status" value="1"/>
</dbReference>
<dbReference type="InterPro" id="IPR000782">
    <property type="entry name" value="FAS1_domain"/>
</dbReference>
<feature type="region of interest" description="Disordered" evidence="3">
    <location>
        <begin position="1152"/>
        <end position="1172"/>
    </location>
</feature>
<dbReference type="SMART" id="SM00554">
    <property type="entry name" value="FAS1"/>
    <property type="match status" value="4"/>
</dbReference>
<dbReference type="GO" id="GO:0061631">
    <property type="term" value="F:ubiquitin conjugating enzyme activity"/>
    <property type="evidence" value="ECO:0007669"/>
    <property type="project" value="TreeGrafter"/>
</dbReference>
<feature type="compositionally biased region" description="Low complexity" evidence="3">
    <location>
        <begin position="1875"/>
        <end position="1884"/>
    </location>
</feature>
<sequence>MAPKQSSKKAAKVRSNTGRVKPTTHFAVLFRGHCSQNKRSHTSGGESRFAWHPYSNTKLTHRAWSQMVGRSWHDADDQVSPLNPSDPLELPLKKGEFGITDIEHRTRHIVPESEYELVDRTFRVGDVCKRGIDDVASAVVLEVRCELRLKHAISGVPVEGWIPGDEVENKPGVMLGDYVVCNDWVGQVEEIFDEAIILLNDKDLVRVADMGGRFAVGDRGTDILPATGHPPFTSGTSQCILEVQPSVLAVSWLAVNQWLTPEESANRPRPQQFWTAEDLHRLTYVKIRSENVTRVPDRVTFKDPGAYQRYGVVKTQHRGESGRVLEVETMVVTESRSTAKIMWQDGTIEEVLGTAIIPYLNVDEYDCWPGDFVRWKNEDEARVAVVQSTHAQNRTAKVMWYGTSPPQTETVSVLELDPHGPSGTETFGVRRGDFVFLHRPGTTNGAQLPAVPRIGELEEWVREPPPMAQQPHPSHTHTHSHSDENGHFHVYSDGRDQSGNDLNLAEAGWRGVMAALGMKLAEEGASQEYFHTEQLGRERRVVKVHEFKGGSIRWFGEVMNLTTGGLIQVVLPHGEVVEVPLERVTLLNNEGFDELGGWQDGDLSADEGSIYGSEEVMEEVVYPDGQPLQEEEVDGWETEGSEDEDMESAGSWGDDEDKDMTIPGGYIPGSPIPPESATDATATTGATGATTATAPVAEKETSPSLPSVPGPSTSLNVSGGSILDTLDESSSPWHRFEILPSAPVDHAYYGHKTTSAQPPKSFMTRLAKEYKVLASSLPTDTILVRAYEDRSDLLRCLIIGPQNTPYEDAPFVIDWFLDSSFPQSPPQAHFLSWTNGNGRVNPNLYEEGKVCLSILGTWSGDKSESWSAARSSLLQAFVSIQGLVLVKEPRLYSEKAYVLSRGFIRRALEVEVGGLETEIEWYYIKQGRLARAIEDARALVARSEAGEYEAPKEVLKESDPAVGVLSEGAVIMLRRTLDKLDAILKERTKSGLYESPLGRLLQPFVFCNMRWRTLANALLVGSVLADQQHFEATGDDTFVEGYTFRKTIIDVLSADEDYSLLLKALQRARLVPTLNRINGSTLFAPTNAAIERYAKSHPDSLWASLVSGSAPTNPHNELRQHVFYHMLNYTTTPTTSNDLPAAPATFTHRTLHFPQAPDDGSGPPSHEPPDLPPWMPVPGGLLAGEPQRVRITWRDDAAWVAVSEQGEGGLKIVKGDAEASNGRVIGVDGVIPLPKNLAHVVKHHPNLKTLSRYLTPSIERVLSNSPHLTLFVPDDKAWDVLQPMEKLWLDSGFAERDLMDIFARHATTGEKPHEDVDFADNIKVGWSEYWGSDSSYQSLANSKLQLATHSNGTTMVNNGTASVLQKDVYASNGVLHTLDSLLVPSGAPLFKATAEKWLLALNATVFVGMLREAGLDSYVNGSGKDKEWTILAPADDVLNDILRKRDLNLFGSIKDELKTLLRYHVIPGILEPKDLVDGQLVGTELRPDSLKGERMRLKVDVVSSKKGDIGTEGEGGVGNGDLAFGGANVIAEPVRVDNTIIYLLSRPLNLPPDAIQAALGSLDHTTFTSLLFSAGLNISRPATTLLVPVNEAFAARGLATKWLMMDDVDARTGLKRVLMHHLLEGVVFGQDLSFDGGAGKIAILADGDKGNGKKKSWGTLEGSDVRVVKEGDSLLIEASGPDESPLPLTILDTLTRTGALHEVSGVLWPRSVRVGIRELGLAADASTMLRLVQRAGFEGIWNGTGLPVDNIVNIYPPSIASAKWGKWWLRGGNGDSKKPQPPKWTYTLLCPTDAAFARINLTRLLDDHDALVALVRQHIVPVPIAEQGAGVGAKESSSTGWVEWIMSRFIQPERGIKNLLNGEYAQSPSRARPHTNTASTTTSTPYEPDAETPLPLQSSTARFGTLQTSHSAYGDVIFAHTGDHGWAITVKGADEWAGVKAWGKTVGVTPDSASRLAGNSLLTGGVVQIDRVLEPYFPSWWREWIPALGVGAAGVATIGLVFWGVIWVWKRDVQEATYEPANGDEDE</sequence>
<dbReference type="InterPro" id="IPR036378">
    <property type="entry name" value="FAS1_dom_sf"/>
</dbReference>
<evidence type="ECO:0000256" key="4">
    <source>
        <dbReference type="SAM" id="Phobius"/>
    </source>
</evidence>
<feature type="domain" description="FAS1" evidence="6">
    <location>
        <begin position="1390"/>
        <end position="1548"/>
    </location>
</feature>
<dbReference type="PROSITE" id="PS50213">
    <property type="entry name" value="FAS1"/>
    <property type="match status" value="4"/>
</dbReference>
<evidence type="ECO:0000256" key="1">
    <source>
        <dbReference type="ARBA" id="ARBA00022679"/>
    </source>
</evidence>
<feature type="region of interest" description="Disordered" evidence="3">
    <location>
        <begin position="623"/>
        <end position="723"/>
    </location>
</feature>
<dbReference type="SMART" id="SM00212">
    <property type="entry name" value="UBCc"/>
    <property type="match status" value="1"/>
</dbReference>
<feature type="compositionally biased region" description="Polar residues" evidence="3">
    <location>
        <begin position="702"/>
        <end position="719"/>
    </location>
</feature>
<keyword evidence="4" id="KW-0812">Transmembrane</keyword>
<gene>
    <name evidence="7" type="ORF">RHS03_01539</name>
</gene>
<dbReference type="CDD" id="cd23837">
    <property type="entry name" value="UBCc_UBE2O"/>
    <property type="match status" value="1"/>
</dbReference>
<dbReference type="InterPro" id="IPR057733">
    <property type="entry name" value="UBE2O-like_SH3-B"/>
</dbReference>
<dbReference type="OrthoDB" id="1926878at2759"/>
<name>A0A8H7LZW1_9AGAM</name>
<dbReference type="PANTHER" id="PTHR46116">
    <property type="entry name" value="(E3-INDEPENDENT) E2 UBIQUITIN-CONJUGATING ENZYME"/>
    <property type="match status" value="1"/>
</dbReference>
<dbReference type="EMBL" id="JACYCD010000045">
    <property type="protein sequence ID" value="KAF8711707.1"/>
    <property type="molecule type" value="Genomic_DNA"/>
</dbReference>
<dbReference type="Pfam" id="PF02469">
    <property type="entry name" value="Fasciclin"/>
    <property type="match status" value="4"/>
</dbReference>
<evidence type="ECO:0000313" key="7">
    <source>
        <dbReference type="EMBL" id="KAF8711707.1"/>
    </source>
</evidence>
<dbReference type="PROSITE" id="PS50127">
    <property type="entry name" value="UBC_2"/>
    <property type="match status" value="1"/>
</dbReference>
<feature type="domain" description="UBC core" evidence="5">
    <location>
        <begin position="761"/>
        <end position="925"/>
    </location>
</feature>
<dbReference type="PANTHER" id="PTHR46116:SF15">
    <property type="entry name" value="(E3-INDEPENDENT) E2 UBIQUITIN-CONJUGATING ENZYME"/>
    <property type="match status" value="1"/>
</dbReference>
<feature type="compositionally biased region" description="Basic and acidic residues" evidence="3">
    <location>
        <begin position="480"/>
        <end position="498"/>
    </location>
</feature>
<feature type="region of interest" description="Disordered" evidence="3">
    <location>
        <begin position="464"/>
        <end position="499"/>
    </location>
</feature>
<evidence type="ECO:0000313" key="8">
    <source>
        <dbReference type="Proteomes" id="UP000602905"/>
    </source>
</evidence>
<dbReference type="SUPFAM" id="SSF82153">
    <property type="entry name" value="FAS1 domain"/>
    <property type="match status" value="5"/>
</dbReference>
<organism evidence="7 8">
    <name type="scientific">Rhizoctonia solani</name>
    <dbReference type="NCBI Taxonomy" id="456999"/>
    <lineage>
        <taxon>Eukaryota</taxon>
        <taxon>Fungi</taxon>
        <taxon>Dikarya</taxon>
        <taxon>Basidiomycota</taxon>
        <taxon>Agaricomycotina</taxon>
        <taxon>Agaricomycetes</taxon>
        <taxon>Cantharellales</taxon>
        <taxon>Ceratobasidiaceae</taxon>
        <taxon>Rhizoctonia</taxon>
    </lineage>
</organism>
<dbReference type="InterPro" id="IPR000608">
    <property type="entry name" value="UBC"/>
</dbReference>
<keyword evidence="1" id="KW-0808">Transferase</keyword>
<feature type="domain" description="FAS1" evidence="6">
    <location>
        <begin position="1551"/>
        <end position="1707"/>
    </location>
</feature>
<dbReference type="Pfam" id="PF00179">
    <property type="entry name" value="UQ_con"/>
    <property type="match status" value="1"/>
</dbReference>
<feature type="region of interest" description="Disordered" evidence="3">
    <location>
        <begin position="1865"/>
        <end position="1894"/>
    </location>
</feature>